<dbReference type="EMBL" id="LN736370">
    <property type="protein sequence ID" value="CEP64310.1"/>
    <property type="molecule type" value="Genomic_DNA"/>
</dbReference>
<dbReference type="AlphaFoldDB" id="A0A0C7MWD5"/>
<keyword evidence="4" id="KW-1185">Reference proteome</keyword>
<dbReference type="HOGENOM" id="CLU_040701_0_0_1"/>
<organism evidence="3 4">
    <name type="scientific">Lachancea lanzarotensis</name>
    <dbReference type="NCBI Taxonomy" id="1245769"/>
    <lineage>
        <taxon>Eukaryota</taxon>
        <taxon>Fungi</taxon>
        <taxon>Dikarya</taxon>
        <taxon>Ascomycota</taxon>
        <taxon>Saccharomycotina</taxon>
        <taxon>Saccharomycetes</taxon>
        <taxon>Saccharomycetales</taxon>
        <taxon>Saccharomycetaceae</taxon>
        <taxon>Lachancea</taxon>
    </lineage>
</organism>
<feature type="region of interest" description="Disordered" evidence="1">
    <location>
        <begin position="445"/>
        <end position="472"/>
    </location>
</feature>
<name>A0A0C7MWD5_9SACH</name>
<accession>A0A0C7MWD5</accession>
<keyword evidence="2" id="KW-0812">Transmembrane</keyword>
<dbReference type="Proteomes" id="UP000054304">
    <property type="component" value="Unassembled WGS sequence"/>
</dbReference>
<feature type="transmembrane region" description="Helical" evidence="2">
    <location>
        <begin position="98"/>
        <end position="123"/>
    </location>
</feature>
<feature type="compositionally biased region" description="Polar residues" evidence="1">
    <location>
        <begin position="452"/>
        <end position="462"/>
    </location>
</feature>
<sequence length="568" mass="63990">MTNTITMPTVVESVYVDLLFSPSQIKPFATSTVAVSTNSVLNRAQSSSSINTMSTATLLQLMTSTNTLQTFSSLLQPSSTSRALIDKVSEGQNASSSVVALAIGLPLGIFCLGFCFIVFYLWIRKKTHDRYPSTPSFAKSTAPAPRRESRIWTRLFNPVPSYHTDPFQHPYDEKSGTRSFDSLHEGSATIKYKITSNPTPLHVQTPQKVAFPVNKSYSSNQINTMLYSRPPRIQSIASAMPNSSPDTDNERPNLLAAGTWTYESPLSRWFLTKSTYLQDQVKQPLKSSTVKLKQLNILSRVSKNRVESFLTDEKSPILSSGRSPIFKESYVKSQLDPLVFRSSSLKYSKKQESHESNDRETRYLKSEEISKLNPYSKLAGPRSVIKAQIIDRSDTDRRMLLQPLEILQAPPKSSDCGKKVLENDGKLKAFNKELTHYSERLDLHKPLPLTPKSRQASENMRPSSKAPEGNEINHVSCDSEVELHEIHHVVRNYEHKLSDEISIRRHEHVRLLARHTDGWCLVEKCKSDGRPLNDNEGPERSNIDGKFYLNEFRGIVPGVCLKILKTDS</sequence>
<dbReference type="OrthoDB" id="5340910at2759"/>
<dbReference type="RefSeq" id="XP_022630518.1">
    <property type="nucleotide sequence ID" value="XM_022775137.1"/>
</dbReference>
<dbReference type="GeneID" id="34687858"/>
<evidence type="ECO:0000313" key="3">
    <source>
        <dbReference type="EMBL" id="CEP64310.1"/>
    </source>
</evidence>
<dbReference type="InterPro" id="IPR036028">
    <property type="entry name" value="SH3-like_dom_sf"/>
</dbReference>
<keyword evidence="2" id="KW-1133">Transmembrane helix</keyword>
<evidence type="ECO:0000256" key="1">
    <source>
        <dbReference type="SAM" id="MobiDB-lite"/>
    </source>
</evidence>
<keyword evidence="2" id="KW-0472">Membrane</keyword>
<evidence type="ECO:0000256" key="2">
    <source>
        <dbReference type="SAM" id="Phobius"/>
    </source>
</evidence>
<gene>
    <name evidence="3" type="ORF">LALA0_S11e01222g</name>
</gene>
<dbReference type="Gene3D" id="2.30.30.40">
    <property type="entry name" value="SH3 Domains"/>
    <property type="match status" value="1"/>
</dbReference>
<protein>
    <submittedName>
        <fullName evidence="3">LALA0S11e01222g1_1</fullName>
    </submittedName>
</protein>
<reference evidence="3 4" key="1">
    <citation type="submission" date="2014-12" db="EMBL/GenBank/DDBJ databases">
        <authorList>
            <person name="Neuveglise Cecile"/>
        </authorList>
    </citation>
    <scope>NUCLEOTIDE SEQUENCE [LARGE SCALE GENOMIC DNA]</scope>
    <source>
        <strain evidence="3 4">CBS 12615</strain>
    </source>
</reference>
<evidence type="ECO:0000313" key="4">
    <source>
        <dbReference type="Proteomes" id="UP000054304"/>
    </source>
</evidence>
<proteinExistence type="predicted"/>
<dbReference type="SUPFAM" id="SSF50044">
    <property type="entry name" value="SH3-domain"/>
    <property type="match status" value="1"/>
</dbReference>